<dbReference type="AlphaFoldDB" id="A0A815MZ30"/>
<comment type="caution">
    <text evidence="1">The sequence shown here is derived from an EMBL/GenBank/DDBJ whole genome shotgun (WGS) entry which is preliminary data.</text>
</comment>
<evidence type="ECO:0000313" key="2">
    <source>
        <dbReference type="Proteomes" id="UP000663852"/>
    </source>
</evidence>
<accession>A0A815MZ30</accession>
<organism evidence="1 2">
    <name type="scientific">Adineta ricciae</name>
    <name type="common">Rotifer</name>
    <dbReference type="NCBI Taxonomy" id="249248"/>
    <lineage>
        <taxon>Eukaryota</taxon>
        <taxon>Metazoa</taxon>
        <taxon>Spiralia</taxon>
        <taxon>Gnathifera</taxon>
        <taxon>Rotifera</taxon>
        <taxon>Eurotatoria</taxon>
        <taxon>Bdelloidea</taxon>
        <taxon>Adinetida</taxon>
        <taxon>Adinetidae</taxon>
        <taxon>Adineta</taxon>
    </lineage>
</organism>
<sequence>MFRIELLSTANPEPITKQYSDQMNRLEDSYLSHNAKGDSRRSDSALLNIENDSERVKYGAMPFSCKHALTDDSMIFEQKHVLRIPGPKV</sequence>
<dbReference type="OrthoDB" id="2122982at2759"/>
<dbReference type="EMBL" id="CAJNOJ010000386">
    <property type="protein sequence ID" value="CAF1427920.1"/>
    <property type="molecule type" value="Genomic_DNA"/>
</dbReference>
<reference evidence="1" key="1">
    <citation type="submission" date="2021-02" db="EMBL/GenBank/DDBJ databases">
        <authorList>
            <person name="Nowell W R."/>
        </authorList>
    </citation>
    <scope>NUCLEOTIDE SEQUENCE</scope>
</reference>
<proteinExistence type="predicted"/>
<name>A0A815MZ30_ADIRI</name>
<evidence type="ECO:0000313" key="1">
    <source>
        <dbReference type="EMBL" id="CAF1427920.1"/>
    </source>
</evidence>
<protein>
    <submittedName>
        <fullName evidence="1">Uncharacterized protein</fullName>
    </submittedName>
</protein>
<dbReference type="Proteomes" id="UP000663852">
    <property type="component" value="Unassembled WGS sequence"/>
</dbReference>
<gene>
    <name evidence="1" type="ORF">EDS130_LOCUS37991</name>
</gene>